<protein>
    <submittedName>
        <fullName evidence="1">Uncharacterized protein</fullName>
    </submittedName>
</protein>
<accession>A0A1L5F2S5</accession>
<reference evidence="1 2" key="1">
    <citation type="submission" date="2016-12" db="EMBL/GenBank/DDBJ databases">
        <title>Complete genome sequence of Clostridium kluyveri JZZ isolated from the pit mud of a Chinese flavor liquor-making factory.</title>
        <authorList>
            <person name="Wang Y."/>
        </authorList>
    </citation>
    <scope>NUCLEOTIDE SEQUENCE [LARGE SCALE GENOMIC DNA]</scope>
    <source>
        <strain evidence="1 2">JZZ</strain>
    </source>
</reference>
<sequence>MHLSDEARKAKAAYQREYRRQHKEQFNAYNRRWRAKNKDKVLRYNEAYWERKAKQSKKNDNSIELFIEEKCILQRDLSISNKQLVQSFNVWNGSNISNTKFSLEFKDIALLLGISKKRNKYGTIRQGVDIRL</sequence>
<gene>
    <name evidence="1" type="ORF">BS101_00250</name>
</gene>
<evidence type="ECO:0000313" key="1">
    <source>
        <dbReference type="EMBL" id="APM37303.1"/>
    </source>
</evidence>
<dbReference type="AlphaFoldDB" id="A0A1L5F2S5"/>
<dbReference type="EMBL" id="CP018335">
    <property type="protein sequence ID" value="APM37303.1"/>
    <property type="molecule type" value="Genomic_DNA"/>
</dbReference>
<dbReference type="OrthoDB" id="9763644at2"/>
<dbReference type="RefSeq" id="WP_073537023.1">
    <property type="nucleotide sequence ID" value="NZ_CP018335.1"/>
</dbReference>
<proteinExistence type="predicted"/>
<name>A0A1L5F2S5_CLOKL</name>
<dbReference type="Proteomes" id="UP000184604">
    <property type="component" value="Chromosome"/>
</dbReference>
<organism evidence="1 2">
    <name type="scientific">Clostridium kluyveri</name>
    <dbReference type="NCBI Taxonomy" id="1534"/>
    <lineage>
        <taxon>Bacteria</taxon>
        <taxon>Bacillati</taxon>
        <taxon>Bacillota</taxon>
        <taxon>Clostridia</taxon>
        <taxon>Eubacteriales</taxon>
        <taxon>Clostridiaceae</taxon>
        <taxon>Clostridium</taxon>
    </lineage>
</organism>
<evidence type="ECO:0000313" key="2">
    <source>
        <dbReference type="Proteomes" id="UP000184604"/>
    </source>
</evidence>